<proteinExistence type="predicted"/>
<dbReference type="AlphaFoldDB" id="A0A918F186"/>
<evidence type="ECO:0000313" key="2">
    <source>
        <dbReference type="EMBL" id="GGQ91408.1"/>
    </source>
</evidence>
<feature type="transmembrane region" description="Helical" evidence="1">
    <location>
        <begin position="28"/>
        <end position="47"/>
    </location>
</feature>
<keyword evidence="1" id="KW-0472">Membrane</keyword>
<keyword evidence="1" id="KW-0812">Transmembrane</keyword>
<reference evidence="2" key="2">
    <citation type="submission" date="2020-09" db="EMBL/GenBank/DDBJ databases">
        <authorList>
            <person name="Sun Q."/>
            <person name="Ohkuma M."/>
        </authorList>
    </citation>
    <scope>NUCLEOTIDE SEQUENCE</scope>
    <source>
        <strain evidence="2">JCM 4346</strain>
    </source>
</reference>
<dbReference type="EMBL" id="BMSX01000001">
    <property type="protein sequence ID" value="GGQ91408.1"/>
    <property type="molecule type" value="Genomic_DNA"/>
</dbReference>
<name>A0A918F186_9ACTN</name>
<reference evidence="2" key="1">
    <citation type="journal article" date="2014" name="Int. J. Syst. Evol. Microbiol.">
        <title>Complete genome sequence of Corynebacterium casei LMG S-19264T (=DSM 44701T), isolated from a smear-ripened cheese.</title>
        <authorList>
            <consortium name="US DOE Joint Genome Institute (JGI-PGF)"/>
            <person name="Walter F."/>
            <person name="Albersmeier A."/>
            <person name="Kalinowski J."/>
            <person name="Ruckert C."/>
        </authorList>
    </citation>
    <scope>NUCLEOTIDE SEQUENCE</scope>
    <source>
        <strain evidence="2">JCM 4346</strain>
    </source>
</reference>
<accession>A0A918F186</accession>
<keyword evidence="1" id="KW-1133">Transmembrane helix</keyword>
<evidence type="ECO:0000313" key="3">
    <source>
        <dbReference type="Proteomes" id="UP000658320"/>
    </source>
</evidence>
<comment type="caution">
    <text evidence="2">The sequence shown here is derived from an EMBL/GenBank/DDBJ whole genome shotgun (WGS) entry which is preliminary data.</text>
</comment>
<keyword evidence="3" id="KW-1185">Reference proteome</keyword>
<gene>
    <name evidence="2" type="ORF">GCM10010251_02230</name>
</gene>
<dbReference type="RefSeq" id="WP_189931202.1">
    <property type="nucleotide sequence ID" value="NZ_BMSX01000001.1"/>
</dbReference>
<organism evidence="2 3">
    <name type="scientific">Streptomyces aurantiogriseus</name>
    <dbReference type="NCBI Taxonomy" id="66870"/>
    <lineage>
        <taxon>Bacteria</taxon>
        <taxon>Bacillati</taxon>
        <taxon>Actinomycetota</taxon>
        <taxon>Actinomycetes</taxon>
        <taxon>Kitasatosporales</taxon>
        <taxon>Streptomycetaceae</taxon>
        <taxon>Streptomyces</taxon>
    </lineage>
</organism>
<evidence type="ECO:0000256" key="1">
    <source>
        <dbReference type="SAM" id="Phobius"/>
    </source>
</evidence>
<dbReference type="Proteomes" id="UP000658320">
    <property type="component" value="Unassembled WGS sequence"/>
</dbReference>
<protein>
    <submittedName>
        <fullName evidence="2">Uncharacterized protein</fullName>
    </submittedName>
</protein>
<sequence length="60" mass="6330">MVLLLLLILVAVILGIIGATAEGLGYLLAIGIILFVATVAFAVVRGSGRGSRRTKRRPLR</sequence>